<keyword evidence="7" id="KW-1185">Reference proteome</keyword>
<dbReference type="Proteomes" id="UP001596413">
    <property type="component" value="Unassembled WGS sequence"/>
</dbReference>
<evidence type="ECO:0000313" key="6">
    <source>
        <dbReference type="EMBL" id="MFC7221327.1"/>
    </source>
</evidence>
<dbReference type="Pfam" id="PF25390">
    <property type="entry name" value="WD40_RLD"/>
    <property type="match status" value="1"/>
</dbReference>
<feature type="region of interest" description="Disordered" evidence="2">
    <location>
        <begin position="14"/>
        <end position="47"/>
    </location>
</feature>
<feature type="domain" description="Peptidase S8/S53" evidence="4">
    <location>
        <begin position="603"/>
        <end position="843"/>
    </location>
</feature>
<dbReference type="PRINTS" id="PR00633">
    <property type="entry name" value="RCCNDNSATION"/>
</dbReference>
<dbReference type="PANTHER" id="PTHR22870">
    <property type="entry name" value="REGULATOR OF CHROMOSOME CONDENSATION"/>
    <property type="match status" value="1"/>
</dbReference>
<dbReference type="InterPro" id="IPR009091">
    <property type="entry name" value="RCC1/BLIP-II"/>
</dbReference>
<reference evidence="7" key="1">
    <citation type="journal article" date="2019" name="Int. J. Syst. Evol. Microbiol.">
        <title>The Global Catalogue of Microorganisms (GCM) 10K type strain sequencing project: providing services to taxonomists for standard genome sequencing and annotation.</title>
        <authorList>
            <consortium name="The Broad Institute Genomics Platform"/>
            <consortium name="The Broad Institute Genome Sequencing Center for Infectious Disease"/>
            <person name="Wu L."/>
            <person name="Ma J."/>
        </authorList>
    </citation>
    <scope>NUCLEOTIDE SEQUENCE [LARGE SCALE GENOMIC DNA]</scope>
    <source>
        <strain evidence="7">CGMCC 1.13681</strain>
    </source>
</reference>
<protein>
    <submittedName>
        <fullName evidence="6">S8 family serine peptidase</fullName>
    </submittedName>
</protein>
<dbReference type="SUPFAM" id="SSF52743">
    <property type="entry name" value="Subtilisin-like"/>
    <property type="match status" value="1"/>
</dbReference>
<dbReference type="InterPro" id="IPR051210">
    <property type="entry name" value="Ub_ligase/GEF_domain"/>
</dbReference>
<dbReference type="RefSeq" id="WP_386418604.1">
    <property type="nucleotide sequence ID" value="NZ_JBHSZO010000060.1"/>
</dbReference>
<evidence type="ECO:0000313" key="7">
    <source>
        <dbReference type="Proteomes" id="UP001596413"/>
    </source>
</evidence>
<organism evidence="6 7">
    <name type="scientific">Streptomyces polyrhachis</name>
    <dbReference type="NCBI Taxonomy" id="1282885"/>
    <lineage>
        <taxon>Bacteria</taxon>
        <taxon>Bacillati</taxon>
        <taxon>Actinomycetota</taxon>
        <taxon>Actinomycetes</taxon>
        <taxon>Kitasatosporales</taxon>
        <taxon>Streptomycetaceae</taxon>
        <taxon>Streptomyces</taxon>
    </lineage>
</organism>
<evidence type="ECO:0000259" key="4">
    <source>
        <dbReference type="Pfam" id="PF00082"/>
    </source>
</evidence>
<proteinExistence type="predicted"/>
<keyword evidence="3" id="KW-0732">Signal</keyword>
<dbReference type="Pfam" id="PF00082">
    <property type="entry name" value="Peptidase_S8"/>
    <property type="match status" value="1"/>
</dbReference>
<dbReference type="InterPro" id="IPR000209">
    <property type="entry name" value="Peptidase_S8/S53_dom"/>
</dbReference>
<dbReference type="SUPFAM" id="SSF50985">
    <property type="entry name" value="RCC1/BLIP-II"/>
    <property type="match status" value="1"/>
</dbReference>
<keyword evidence="1" id="KW-0677">Repeat</keyword>
<dbReference type="Pfam" id="PF00415">
    <property type="entry name" value="RCC1"/>
    <property type="match status" value="1"/>
</dbReference>
<dbReference type="PROSITE" id="PS50012">
    <property type="entry name" value="RCC1_3"/>
    <property type="match status" value="6"/>
</dbReference>
<evidence type="ECO:0000256" key="1">
    <source>
        <dbReference type="ARBA" id="ARBA00022737"/>
    </source>
</evidence>
<dbReference type="Gene3D" id="2.130.10.30">
    <property type="entry name" value="Regulator of chromosome condensation 1/beta-lactamase-inhibitor protein II"/>
    <property type="match status" value="2"/>
</dbReference>
<dbReference type="InterPro" id="IPR000408">
    <property type="entry name" value="Reg_chr_condens"/>
</dbReference>
<feature type="chain" id="PRO_5047501408" evidence="3">
    <location>
        <begin position="20"/>
        <end position="868"/>
    </location>
</feature>
<gene>
    <name evidence="6" type="ORF">ACFQLX_24650</name>
</gene>
<name>A0ABW2GNY4_9ACTN</name>
<dbReference type="PROSITE" id="PS00626">
    <property type="entry name" value="RCC1_2"/>
    <property type="match status" value="1"/>
</dbReference>
<evidence type="ECO:0000259" key="5">
    <source>
        <dbReference type="Pfam" id="PF25390"/>
    </source>
</evidence>
<dbReference type="PANTHER" id="PTHR22870:SF408">
    <property type="entry name" value="OS09G0560450 PROTEIN"/>
    <property type="match status" value="1"/>
</dbReference>
<dbReference type="InterPro" id="IPR058923">
    <property type="entry name" value="RCC1-like_dom"/>
</dbReference>
<dbReference type="Gene3D" id="3.40.50.200">
    <property type="entry name" value="Peptidase S8/S53 domain"/>
    <property type="match status" value="1"/>
</dbReference>
<evidence type="ECO:0000256" key="2">
    <source>
        <dbReference type="SAM" id="MobiDB-lite"/>
    </source>
</evidence>
<dbReference type="InterPro" id="IPR036852">
    <property type="entry name" value="Peptidase_S8/S53_dom_sf"/>
</dbReference>
<evidence type="ECO:0000256" key="3">
    <source>
        <dbReference type="SAM" id="SignalP"/>
    </source>
</evidence>
<accession>A0ABW2GNY4</accession>
<feature type="signal peptide" evidence="3">
    <location>
        <begin position="1"/>
        <end position="19"/>
    </location>
</feature>
<dbReference type="EMBL" id="JBHSZO010000060">
    <property type="protein sequence ID" value="MFC7221327.1"/>
    <property type="molecule type" value="Genomic_DNA"/>
</dbReference>
<sequence>MVVSMALAAAALPTSHAAAEPPQPTAFDHGIQKNTAPGTHGPLPAGFSRTELTVKFRADRKIRLTGDGRTRRLVAHDSRDARILQRILDDYPGATIRRMSQRSETAITAERVKLEKNTKRALPDLNAWFAVAVPTGIEGLLEDLNALPSVEIAQSIPELTPSSEPLQSRQLYRNPANSSAGAGVDADYANALPGGKGQGITLTDVEGGTNLIPRGPANSLASGNAHSLMVADSIGHDEVWAWGANNRGQLGISGVAATNTPWKIPGLTNVIAVSAAQDHSAALLADGTVWMWGENGSGQLGDSTTTDRPTPVQVPGLTGVTALATGPNHTLAVLGDGTVKAWGSNSYGKLGNGTTTNTLSPVPVPGLTDVTNVAAGLNHSVARLGDGTLRSWGRGTSGELGTGNTAHSYVPTPVSDITDADMVSAAGSHTLALTYGATVMAWGLNTHGQLGDGTTVKRLSPITVPGLSNITDISAGSDYSVVRSARAGTEALAWGNNNSGQLGDGTTVKRMVPTVVATPVDLVRAGKSHTVVKTSATTPELKAWGSNTNGQLGDGTSISATSGTSVVTRLNQWNTCHEEFTSRATSAGPPIRLRPMAGDPCESGSDQGHGTASAAVGGAADDNGAGIAGIAPYAKLQLNTTADAAWGIDAAIATSQAGDVILLEIAKAYPADGSGKWWPVEYYAAAYDQIVLATAKGITVVEAAGNGDNSLDDANDAYAVTIMDRPDSGALMVGAGEPPSVAGVNCAGSGRPLARTPVVKSPTSLGSTYGSRVDVQGYGLCVTTAITWSGAAEPNKVYSVNFTGTSAASAMIAPTVAALQGVMKARGQLLTPAQVRDVLRSTGTPQQPGPRHIGPLPNLRAAIESVGN</sequence>
<comment type="caution">
    <text evidence="6">The sequence shown here is derived from an EMBL/GenBank/DDBJ whole genome shotgun (WGS) entry which is preliminary data.</text>
</comment>
<feature type="domain" description="RCC1-like" evidence="5">
    <location>
        <begin position="217"/>
        <end position="482"/>
    </location>
</feature>